<dbReference type="AlphaFoldDB" id="A0AAD9CUM2"/>
<comment type="similarity">
    <text evidence="2">Belongs to the actin family. ARP3 subfamily.</text>
</comment>
<keyword evidence="6" id="KW-0009">Actin-binding</keyword>
<dbReference type="SUPFAM" id="SSF53067">
    <property type="entry name" value="Actin-like ATPase domain"/>
    <property type="match status" value="2"/>
</dbReference>
<dbReference type="FunFam" id="3.30.420.40:FF:000029">
    <property type="entry name" value="Actin-related protein 3"/>
    <property type="match status" value="1"/>
</dbReference>
<gene>
    <name evidence="9" type="ORF">DB88DRAFT_497781</name>
</gene>
<dbReference type="Pfam" id="PF00022">
    <property type="entry name" value="Actin"/>
    <property type="match status" value="1"/>
</dbReference>
<evidence type="ECO:0000256" key="5">
    <source>
        <dbReference type="ARBA" id="ARBA00022840"/>
    </source>
</evidence>
<dbReference type="GO" id="GO:0003779">
    <property type="term" value="F:actin binding"/>
    <property type="evidence" value="ECO:0007669"/>
    <property type="project" value="UniProtKB-KW"/>
</dbReference>
<keyword evidence="3" id="KW-0963">Cytoplasm</keyword>
<comment type="subcellular location">
    <subcellularLocation>
        <location evidence="1">Cytoplasm</location>
        <location evidence="1">Cytoskeleton</location>
    </subcellularLocation>
</comment>
<dbReference type="InterPro" id="IPR004000">
    <property type="entry name" value="Actin"/>
</dbReference>
<organism evidence="9 10">
    <name type="scientific">Papiliotrema laurentii</name>
    <name type="common">Cryptococcus laurentii</name>
    <dbReference type="NCBI Taxonomy" id="5418"/>
    <lineage>
        <taxon>Eukaryota</taxon>
        <taxon>Fungi</taxon>
        <taxon>Dikarya</taxon>
        <taxon>Basidiomycota</taxon>
        <taxon>Agaricomycotina</taxon>
        <taxon>Tremellomycetes</taxon>
        <taxon>Tremellales</taxon>
        <taxon>Rhynchogastremaceae</taxon>
        <taxon>Papiliotrema</taxon>
    </lineage>
</organism>
<dbReference type="InterPro" id="IPR020902">
    <property type="entry name" value="Actin/actin-like_CS"/>
</dbReference>
<keyword evidence="5" id="KW-0067">ATP-binding</keyword>
<evidence type="ECO:0000256" key="1">
    <source>
        <dbReference type="ARBA" id="ARBA00004245"/>
    </source>
</evidence>
<dbReference type="PANTHER" id="PTHR11937">
    <property type="entry name" value="ACTIN"/>
    <property type="match status" value="1"/>
</dbReference>
<dbReference type="InterPro" id="IPR043129">
    <property type="entry name" value="ATPase_NBD"/>
</dbReference>
<evidence type="ECO:0000256" key="8">
    <source>
        <dbReference type="SAM" id="MobiDB-lite"/>
    </source>
</evidence>
<dbReference type="Gene3D" id="3.90.640.10">
    <property type="entry name" value="Actin, Chain A, domain 4"/>
    <property type="match status" value="1"/>
</dbReference>
<keyword evidence="4" id="KW-0547">Nucleotide-binding</keyword>
<evidence type="ECO:0000256" key="2">
    <source>
        <dbReference type="ARBA" id="ARBA00006681"/>
    </source>
</evidence>
<dbReference type="Gene3D" id="3.30.420.40">
    <property type="match status" value="2"/>
</dbReference>
<evidence type="ECO:0000313" key="9">
    <source>
        <dbReference type="EMBL" id="KAK1922291.1"/>
    </source>
</evidence>
<dbReference type="Proteomes" id="UP001182556">
    <property type="component" value="Unassembled WGS sequence"/>
</dbReference>
<feature type="compositionally biased region" description="Low complexity" evidence="8">
    <location>
        <begin position="41"/>
        <end position="52"/>
    </location>
</feature>
<feature type="region of interest" description="Disordered" evidence="8">
    <location>
        <begin position="41"/>
        <end position="63"/>
    </location>
</feature>
<keyword evidence="10" id="KW-1185">Reference proteome</keyword>
<evidence type="ECO:0000313" key="10">
    <source>
        <dbReference type="Proteomes" id="UP001182556"/>
    </source>
</evidence>
<dbReference type="PROSITE" id="PS01132">
    <property type="entry name" value="ACTINS_ACT_LIKE"/>
    <property type="match status" value="1"/>
</dbReference>
<dbReference type="CDD" id="cd10221">
    <property type="entry name" value="ASKHA_NBD_Arp3-like"/>
    <property type="match status" value="1"/>
</dbReference>
<accession>A0AAD9CUM2</accession>
<sequence length="436" mass="48749">MARQPPLVIDNGTGYTKMGFAGNSEPSFVFPTVIATQQTAGSAASASRTTGRAPPPVAGKPSHLASKRGIEDLDFFIGDEAVANSKTYSLHYPIRHGQIENWDHMERFWEQSIFKYLRAEPEDHYVLLTEPPLNPPENRENTAEIMFESFNVQGLYIAVQAVLALAASWTSSKVNERTLTGVVIDSGDGVTHTIPVAEGYVIGSSIKHIPIAGRDITYFVQQLLRDRGESSTIPPEDQLRVAEKIKEDYTYVCQDIVKEFKKYDTDPYKYFARFAGEHSVTGRKYDLDIGYERFLAPEIFFNPEIYSSDFLTPLPEVVDTVIQTSPIDVRRGLYKNIVLSGGSTMFKDFGKRLQRDVKAIVDGRIAGSEERSGSLMKSSGVEVNVISHKRQRYAVWYGGSLMASTPEFYNVSHSRVDYEEYGPSLVRRFSVFGSAV</sequence>
<name>A0AAD9CUM2_PAPLA</name>
<evidence type="ECO:0000256" key="6">
    <source>
        <dbReference type="ARBA" id="ARBA00023203"/>
    </source>
</evidence>
<dbReference type="GO" id="GO:0005856">
    <property type="term" value="C:cytoskeleton"/>
    <property type="evidence" value="ECO:0007669"/>
    <property type="project" value="UniProtKB-SubCell"/>
</dbReference>
<reference evidence="9" key="1">
    <citation type="submission" date="2023-02" db="EMBL/GenBank/DDBJ databases">
        <title>Identification and recombinant expression of a fungal hydrolase from Papiliotrema laurentii that hydrolyzes apple cutin and clears colloidal polyester polyurethane.</title>
        <authorList>
            <consortium name="DOE Joint Genome Institute"/>
            <person name="Roman V.A."/>
            <person name="Bojanowski C."/>
            <person name="Crable B.R."/>
            <person name="Wagner D.N."/>
            <person name="Hung C.S."/>
            <person name="Nadeau L.J."/>
            <person name="Schratz L."/>
            <person name="Haridas S."/>
            <person name="Pangilinan J."/>
            <person name="Lipzen A."/>
            <person name="Na H."/>
            <person name="Yan M."/>
            <person name="Ng V."/>
            <person name="Grigoriev I.V."/>
            <person name="Spatafora J.W."/>
            <person name="Barlow D."/>
            <person name="Biffinger J."/>
            <person name="Kelley-Loughnane N."/>
            <person name="Varaljay V.A."/>
            <person name="Crookes-Goodson W.J."/>
        </authorList>
    </citation>
    <scope>NUCLEOTIDE SEQUENCE</scope>
    <source>
        <strain evidence="9">5307AH</strain>
    </source>
</reference>
<dbReference type="FunFam" id="3.90.640.10:FF:000006">
    <property type="entry name" value="Actin-related protein 3 (ARP3)"/>
    <property type="match status" value="1"/>
</dbReference>
<evidence type="ECO:0000256" key="7">
    <source>
        <dbReference type="ARBA" id="ARBA00023212"/>
    </source>
</evidence>
<evidence type="ECO:0000256" key="4">
    <source>
        <dbReference type="ARBA" id="ARBA00022741"/>
    </source>
</evidence>
<dbReference type="EMBL" id="JAODAN010000009">
    <property type="protein sequence ID" value="KAK1922291.1"/>
    <property type="molecule type" value="Genomic_DNA"/>
</dbReference>
<keyword evidence="7" id="KW-0206">Cytoskeleton</keyword>
<dbReference type="GO" id="GO:0005524">
    <property type="term" value="F:ATP binding"/>
    <property type="evidence" value="ECO:0007669"/>
    <property type="project" value="UniProtKB-KW"/>
</dbReference>
<evidence type="ECO:0000256" key="3">
    <source>
        <dbReference type="ARBA" id="ARBA00022490"/>
    </source>
</evidence>
<proteinExistence type="inferred from homology"/>
<dbReference type="SMART" id="SM00268">
    <property type="entry name" value="ACTIN"/>
    <property type="match status" value="1"/>
</dbReference>
<comment type="caution">
    <text evidence="9">The sequence shown here is derived from an EMBL/GenBank/DDBJ whole genome shotgun (WGS) entry which is preliminary data.</text>
</comment>
<protein>
    <submittedName>
        <fullName evidence="9">Actin-like protein 3</fullName>
    </submittedName>
</protein>